<feature type="region of interest" description="Disordered" evidence="3">
    <location>
        <begin position="39"/>
        <end position="59"/>
    </location>
</feature>
<keyword evidence="5" id="KW-1185">Reference proteome</keyword>
<reference evidence="5" key="2">
    <citation type="submission" date="2019-02" db="EMBL/GenBank/DDBJ databases">
        <title>Opniocepnalus argus Var Kimnra genome.</title>
        <authorList>
            <person name="Zhou C."/>
            <person name="Xiao S."/>
        </authorList>
    </citation>
    <scope>NUCLEOTIDE SEQUENCE [LARGE SCALE GENOMIC DNA]</scope>
</reference>
<keyword evidence="1" id="KW-0677">Repeat</keyword>
<organism evidence="4 5">
    <name type="scientific">Channa argus</name>
    <name type="common">Northern snakehead</name>
    <name type="synonym">Ophicephalus argus</name>
    <dbReference type="NCBI Taxonomy" id="215402"/>
    <lineage>
        <taxon>Eukaryota</taxon>
        <taxon>Metazoa</taxon>
        <taxon>Chordata</taxon>
        <taxon>Craniata</taxon>
        <taxon>Vertebrata</taxon>
        <taxon>Euteleostomi</taxon>
        <taxon>Actinopterygii</taxon>
        <taxon>Neopterygii</taxon>
        <taxon>Teleostei</taxon>
        <taxon>Neoteleostei</taxon>
        <taxon>Acanthomorphata</taxon>
        <taxon>Anabantaria</taxon>
        <taxon>Anabantiformes</taxon>
        <taxon>Channoidei</taxon>
        <taxon>Channidae</taxon>
        <taxon>Channa</taxon>
    </lineage>
</organism>
<feature type="region of interest" description="Disordered" evidence="3">
    <location>
        <begin position="697"/>
        <end position="729"/>
    </location>
</feature>
<gene>
    <name evidence="4" type="ORF">EXN66_Car003588</name>
</gene>
<dbReference type="InterPro" id="IPR052318">
    <property type="entry name" value="CellDiv_DevSignal_Domain"/>
</dbReference>
<feature type="coiled-coil region" evidence="2">
    <location>
        <begin position="158"/>
        <end position="188"/>
    </location>
</feature>
<name>A0A6G1PD13_CHAAH</name>
<evidence type="ECO:0000313" key="4">
    <source>
        <dbReference type="EMBL" id="KAF3687916.1"/>
    </source>
</evidence>
<dbReference type="PROSITE" id="PS50096">
    <property type="entry name" value="IQ"/>
    <property type="match status" value="2"/>
</dbReference>
<keyword evidence="2" id="KW-0175">Coiled coil</keyword>
<feature type="region of interest" description="Disordered" evidence="3">
    <location>
        <begin position="480"/>
        <end position="540"/>
    </location>
</feature>
<evidence type="ECO:0000313" key="5">
    <source>
        <dbReference type="Proteomes" id="UP000503349"/>
    </source>
</evidence>
<dbReference type="OrthoDB" id="2136082at2759"/>
<proteinExistence type="predicted"/>
<feature type="region of interest" description="Disordered" evidence="3">
    <location>
        <begin position="433"/>
        <end position="455"/>
    </location>
</feature>
<evidence type="ECO:0000256" key="1">
    <source>
        <dbReference type="ARBA" id="ARBA00022737"/>
    </source>
</evidence>
<dbReference type="PANTHER" id="PTHR22590">
    <property type="entry name" value="MYOSIN MOTOR DOMAIN-CONTAINING PROTEIN"/>
    <property type="match status" value="1"/>
</dbReference>
<dbReference type="AlphaFoldDB" id="A0A6G1PD13"/>
<feature type="region of interest" description="Disordered" evidence="3">
    <location>
        <begin position="627"/>
        <end position="677"/>
    </location>
</feature>
<dbReference type="EMBL" id="CM015714">
    <property type="protein sequence ID" value="KAF3687916.1"/>
    <property type="molecule type" value="Genomic_DNA"/>
</dbReference>
<reference evidence="4 5" key="1">
    <citation type="submission" date="2019-02" db="EMBL/GenBank/DDBJ databases">
        <title>Opniocepnalus argus genome.</title>
        <authorList>
            <person name="Zhou C."/>
            <person name="Xiao S."/>
        </authorList>
    </citation>
    <scope>NUCLEOTIDE SEQUENCE [LARGE SCALE GENOMIC DNA]</scope>
    <source>
        <strain evidence="4">OARG1902GOOAL</strain>
        <tissue evidence="4">Muscle</tissue>
    </source>
</reference>
<evidence type="ECO:0000256" key="3">
    <source>
        <dbReference type="SAM" id="MobiDB-lite"/>
    </source>
</evidence>
<accession>A0A6G1PD13</accession>
<dbReference type="Proteomes" id="UP000503349">
    <property type="component" value="Chromosome 3"/>
</dbReference>
<dbReference type="Pfam" id="PF00612">
    <property type="entry name" value="IQ"/>
    <property type="match status" value="1"/>
</dbReference>
<dbReference type="InterPro" id="IPR000048">
    <property type="entry name" value="IQ_motif_EF-hand-BS"/>
</dbReference>
<dbReference type="Gene3D" id="1.20.5.190">
    <property type="match status" value="1"/>
</dbReference>
<feature type="region of interest" description="Disordered" evidence="3">
    <location>
        <begin position="1"/>
        <end position="24"/>
    </location>
</feature>
<evidence type="ECO:0000256" key="2">
    <source>
        <dbReference type="SAM" id="Coils"/>
    </source>
</evidence>
<dbReference type="PANTHER" id="PTHR22590:SF3">
    <property type="entry name" value="IQ DOMAIN-CONTAINING PROTEIN E"/>
    <property type="match status" value="1"/>
</dbReference>
<sequence length="729" mass="83211">MFSGSAKMSVEASDIQTDEDCEELGEDSFSFSADIFDKQKTSRKRSSGKTLASPRSPYLTSLNVNPTRAAVAAWRLPRASLWDAKGDNGSARLTSLSNGHDLSQTLRPEYDTTPELFKQTLSARKLKHFHSASNGFTVGEAREKEDMYDEIIHLKKTLQAQKSDNLKMKAKLRRLEEDNAKREKQIEELLDPTKGSEYTRSLVDKKKEGSVVVNGLKQRILKLEQQCREKENALSKLQSELRSTNLEELKITVETYFEEIQRLRMLLEAAEKSSRTESKCSQRQQKALSSTVDRLSENLKQLQKENMVLREQLDTDSPAEGIKGYRDWSKQRLFRRLLEVEKRLEESRRHTQSAKSSGRLDKEVQATLTEIQGFTMATGAVVSVGTMTEDGEEVSDLRGHLSQLRKEKVELQERLLSKDDEVRLLRTEREELEKETERWKAEQMHEREKEREQHKQELEQLELRIQAVEGDEIKPSQAELLSRPATVVEQHEDTQGRSGLKEGEQRDSGGREREQKRWKKSDRDVEKQSESRQHKKREKAARIIQTNWREHRNRDIVMLQSSLRGHLLRESQLKDLLKVTQHKALEVTNHSDAASSVEGEMDLFALTMIQSAFRGHLTRCGLSLESPAFSVPSPVGNSLPSPAPRRARSKHTPSRTGTTLHENVTKQGDEEDPWHVSNTHISRMRPTTDQTELHCTAESGGAAAVDSDDSDDIIVSPSRPLRTREDPIL</sequence>
<protein>
    <submittedName>
        <fullName evidence="4">IQ domain-containing protein E</fullName>
    </submittedName>
</protein>
<feature type="compositionally biased region" description="Basic and acidic residues" evidence="3">
    <location>
        <begin position="489"/>
        <end position="532"/>
    </location>
</feature>
<feature type="coiled-coil region" evidence="2">
    <location>
        <begin position="213"/>
        <end position="350"/>
    </location>
</feature>